<dbReference type="NCBIfam" id="TIGR00177">
    <property type="entry name" value="molyb_syn"/>
    <property type="match status" value="1"/>
</dbReference>
<dbReference type="InterPro" id="IPR036425">
    <property type="entry name" value="MoaB/Mog-like_dom_sf"/>
</dbReference>
<dbReference type="UniPathway" id="UPA00344"/>
<organism evidence="5 6">
    <name type="scientific">Fusicatenibacter saccharivorans</name>
    <dbReference type="NCBI Taxonomy" id="1150298"/>
    <lineage>
        <taxon>Bacteria</taxon>
        <taxon>Bacillati</taxon>
        <taxon>Bacillota</taxon>
        <taxon>Clostridia</taxon>
        <taxon>Lachnospirales</taxon>
        <taxon>Lachnospiraceae</taxon>
        <taxon>Fusicatenibacter</taxon>
    </lineage>
</organism>
<sequence length="171" mass="18517">MAEKKDFPVFRVGIVTLSDKGYQGEREDKSGPKIKELLPAEQYEVVSMRLLPDERAMIEEELIRLADLEQCDLVLTTGGTGFSMRDVTPEATLAVSGRVAPGIAEAIRAGSMAITKRAMLSRAVSAIRHRTLIINLPGNPKAVEESLGFVLDTLPHALGLLRGTDGECGRS</sequence>
<dbReference type="PANTHER" id="PTHR43764:SF1">
    <property type="entry name" value="MOLYBDOPTERIN MOLYBDOTRANSFERASE"/>
    <property type="match status" value="1"/>
</dbReference>
<dbReference type="EMBL" id="CZAL01000007">
    <property type="protein sequence ID" value="CUP23006.1"/>
    <property type="molecule type" value="Genomic_DNA"/>
</dbReference>
<comment type="pathway">
    <text evidence="2">Cofactor biosynthesis; molybdopterin biosynthesis.</text>
</comment>
<dbReference type="InterPro" id="IPR051920">
    <property type="entry name" value="MPT_Adenylyltrnsfr/MoaC-Rel"/>
</dbReference>
<dbReference type="Proteomes" id="UP000095709">
    <property type="component" value="Unassembled WGS sequence"/>
</dbReference>
<dbReference type="SMART" id="SM00852">
    <property type="entry name" value="MoCF_biosynth"/>
    <property type="match status" value="1"/>
</dbReference>
<comment type="function">
    <text evidence="1">May be involved in the biosynthesis of molybdopterin.</text>
</comment>
<evidence type="ECO:0000313" key="6">
    <source>
        <dbReference type="Proteomes" id="UP000095709"/>
    </source>
</evidence>
<dbReference type="CDD" id="cd00886">
    <property type="entry name" value="MogA_MoaB"/>
    <property type="match status" value="1"/>
</dbReference>
<dbReference type="PANTHER" id="PTHR43764">
    <property type="entry name" value="MOLYBDENUM COFACTOR BIOSYNTHESIS"/>
    <property type="match status" value="1"/>
</dbReference>
<keyword evidence="5" id="KW-0808">Transferase</keyword>
<dbReference type="InterPro" id="IPR001453">
    <property type="entry name" value="MoaB/Mog_dom"/>
</dbReference>
<evidence type="ECO:0000313" key="5">
    <source>
        <dbReference type="EMBL" id="CUP23006.1"/>
    </source>
</evidence>
<dbReference type="RefSeq" id="WP_055266424.1">
    <property type="nucleotide sequence ID" value="NZ_CZAL01000007.1"/>
</dbReference>
<keyword evidence="3" id="KW-0501">Molybdenum cofactor biosynthesis</keyword>
<evidence type="ECO:0000256" key="2">
    <source>
        <dbReference type="ARBA" id="ARBA00005046"/>
    </source>
</evidence>
<proteinExistence type="predicted"/>
<evidence type="ECO:0000256" key="1">
    <source>
        <dbReference type="ARBA" id="ARBA00003487"/>
    </source>
</evidence>
<protein>
    <submittedName>
        <fullName evidence="5">Molybdopterin adenylyltransferase</fullName>
        <ecNumber evidence="5">2.7.7.75</ecNumber>
    </submittedName>
</protein>
<feature type="domain" description="MoaB/Mog" evidence="4">
    <location>
        <begin position="13"/>
        <end position="157"/>
    </location>
</feature>
<dbReference type="Gene3D" id="3.40.980.10">
    <property type="entry name" value="MoaB/Mog-like domain"/>
    <property type="match status" value="1"/>
</dbReference>
<dbReference type="InterPro" id="IPR008284">
    <property type="entry name" value="MoCF_biosynth_CS"/>
</dbReference>
<evidence type="ECO:0000256" key="3">
    <source>
        <dbReference type="ARBA" id="ARBA00023150"/>
    </source>
</evidence>
<gene>
    <name evidence="5" type="primary">mog</name>
    <name evidence="5" type="ORF">ERS852498_01525</name>
</gene>
<dbReference type="EC" id="2.7.7.75" evidence="5"/>
<dbReference type="Pfam" id="PF00994">
    <property type="entry name" value="MoCF_biosynth"/>
    <property type="match status" value="1"/>
</dbReference>
<dbReference type="PROSITE" id="PS01078">
    <property type="entry name" value="MOCF_BIOSYNTHESIS_1"/>
    <property type="match status" value="1"/>
</dbReference>
<dbReference type="SUPFAM" id="SSF53218">
    <property type="entry name" value="Molybdenum cofactor biosynthesis proteins"/>
    <property type="match status" value="1"/>
</dbReference>
<name>A0A174LJW9_9FIRM</name>
<keyword evidence="5" id="KW-0548">Nucleotidyltransferase</keyword>
<dbReference type="GO" id="GO:0061598">
    <property type="term" value="F:molybdopterin adenylyltransferase activity"/>
    <property type="evidence" value="ECO:0007669"/>
    <property type="project" value="UniProtKB-EC"/>
</dbReference>
<dbReference type="AlphaFoldDB" id="A0A174LJW9"/>
<dbReference type="GO" id="GO:0006777">
    <property type="term" value="P:Mo-molybdopterin cofactor biosynthetic process"/>
    <property type="evidence" value="ECO:0007669"/>
    <property type="project" value="UniProtKB-KW"/>
</dbReference>
<evidence type="ECO:0000259" key="4">
    <source>
        <dbReference type="SMART" id="SM00852"/>
    </source>
</evidence>
<reference evidence="5 6" key="1">
    <citation type="submission" date="2015-09" db="EMBL/GenBank/DDBJ databases">
        <authorList>
            <consortium name="Pathogen Informatics"/>
        </authorList>
    </citation>
    <scope>NUCLEOTIDE SEQUENCE [LARGE SCALE GENOMIC DNA]</scope>
    <source>
        <strain evidence="5 6">2789STDY5834885</strain>
    </source>
</reference>
<accession>A0A174LJW9</accession>